<dbReference type="GO" id="GO:0046689">
    <property type="term" value="P:response to mercury ion"/>
    <property type="evidence" value="ECO:0007669"/>
    <property type="project" value="UniProtKB-KW"/>
</dbReference>
<evidence type="ECO:0000256" key="3">
    <source>
        <dbReference type="ARBA" id="ARBA00022914"/>
    </source>
</evidence>
<evidence type="ECO:0000259" key="9">
    <source>
        <dbReference type="PROSITE" id="PS50937"/>
    </source>
</evidence>
<dbReference type="CDD" id="cd04783">
    <property type="entry name" value="HTH_MerR1"/>
    <property type="match status" value="1"/>
</dbReference>
<dbReference type="AlphaFoldDB" id="A0A1S4VJP3"/>
<dbReference type="SMART" id="SM00422">
    <property type="entry name" value="HTH_MERR"/>
    <property type="match status" value="1"/>
</dbReference>
<proteinExistence type="predicted"/>
<evidence type="ECO:0000256" key="2">
    <source>
        <dbReference type="ARBA" id="ARBA00022466"/>
    </source>
</evidence>
<keyword evidence="4" id="KW-0805">Transcription regulation</keyword>
<dbReference type="InterPro" id="IPR011794">
    <property type="entry name" value="MerR"/>
</dbReference>
<evidence type="ECO:0000256" key="5">
    <source>
        <dbReference type="ARBA" id="ARBA00023125"/>
    </source>
</evidence>
<evidence type="ECO:0000256" key="4">
    <source>
        <dbReference type="ARBA" id="ARBA00023015"/>
    </source>
</evidence>
<feature type="coiled-coil region" evidence="8">
    <location>
        <begin position="81"/>
        <end position="108"/>
    </location>
</feature>
<evidence type="ECO:0000313" key="11">
    <source>
        <dbReference type="Proteomes" id="UP000192434"/>
    </source>
</evidence>
<dbReference type="InterPro" id="IPR000551">
    <property type="entry name" value="MerR-type_HTH_dom"/>
</dbReference>
<dbReference type="GO" id="GO:0045340">
    <property type="term" value="F:mercury ion binding"/>
    <property type="evidence" value="ECO:0007669"/>
    <property type="project" value="InterPro"/>
</dbReference>
<name>A0A1S4VJP3_9MYCO</name>
<dbReference type="GO" id="GO:0003677">
    <property type="term" value="F:DNA binding"/>
    <property type="evidence" value="ECO:0007669"/>
    <property type="project" value="UniProtKB-KW"/>
</dbReference>
<feature type="domain" description="HTH merR-type" evidence="9">
    <location>
        <begin position="1"/>
        <end position="69"/>
    </location>
</feature>
<dbReference type="PRINTS" id="PR00040">
    <property type="entry name" value="HTHMERR"/>
</dbReference>
<keyword evidence="6" id="KW-0804">Transcription</keyword>
<dbReference type="PROSITE" id="PS50937">
    <property type="entry name" value="HTH_MERR_2"/>
    <property type="match status" value="1"/>
</dbReference>
<evidence type="ECO:0000256" key="1">
    <source>
        <dbReference type="ARBA" id="ARBA00017146"/>
    </source>
</evidence>
<protein>
    <recommendedName>
        <fullName evidence="1">Mercuric resistance operon regulatory protein</fullName>
    </recommendedName>
</protein>
<comment type="function">
    <text evidence="7">Mediates the mercuric-dependent induction of mercury resistance operon. In the absence of mercury MerR represses transcription by binding tightly to the mer operator region; when mercury is present the dimeric complex binds a single ion and becomes a potent transcriptional activator, while remaining bound to the mer site.</text>
</comment>
<keyword evidence="2" id="KW-0475">Mercuric resistance</keyword>
<reference evidence="10 11" key="1">
    <citation type="submission" date="2016-12" db="EMBL/GenBank/DDBJ databases">
        <title>The new phylogeny of genus Mycobacterium.</title>
        <authorList>
            <person name="Tortoli E."/>
            <person name="Trovato A."/>
            <person name="Cirillo D.M."/>
        </authorList>
    </citation>
    <scope>NUCLEOTIDE SEQUENCE [LARGE SCALE GENOMIC DNA]</scope>
    <source>
        <strain evidence="10 11">CCUG 66554</strain>
    </source>
</reference>
<dbReference type="Pfam" id="PF13411">
    <property type="entry name" value="MerR_1"/>
    <property type="match status" value="1"/>
</dbReference>
<gene>
    <name evidence="10" type="ORF">BST43_25205</name>
</gene>
<dbReference type="PROSITE" id="PS00552">
    <property type="entry name" value="HTH_MERR_1"/>
    <property type="match status" value="1"/>
</dbReference>
<dbReference type="InterPro" id="IPR009061">
    <property type="entry name" value="DNA-bd_dom_put_sf"/>
</dbReference>
<dbReference type="Gene3D" id="1.10.1660.10">
    <property type="match status" value="1"/>
</dbReference>
<keyword evidence="3" id="KW-0476">Mercury</keyword>
<comment type="caution">
    <text evidence="10">The sequence shown here is derived from an EMBL/GenBank/DDBJ whole genome shotgun (WGS) entry which is preliminary data.</text>
</comment>
<evidence type="ECO:0000256" key="7">
    <source>
        <dbReference type="ARBA" id="ARBA00024874"/>
    </source>
</evidence>
<dbReference type="OrthoDB" id="9802039at2"/>
<sequence>MRSGEVASEAGVSVQTVRYYERRGLLSRPPRSSSGYRAYPVDAVEVVRFVKRAQEHGFTLDEVDELLQLADGGPEDCQAARDLAQSKIDQLAARAAELNRMMRSLTDLVDTCDRPRKDRSCPLVRTLNNEGTAR</sequence>
<keyword evidence="8" id="KW-0175">Coiled coil</keyword>
<evidence type="ECO:0000256" key="8">
    <source>
        <dbReference type="SAM" id="Coils"/>
    </source>
</evidence>
<accession>A0A1S4VJP3</accession>
<dbReference type="RefSeq" id="WP_083019992.1">
    <property type="nucleotide sequence ID" value="NZ_CP010271.1"/>
</dbReference>
<dbReference type="InterPro" id="IPR047057">
    <property type="entry name" value="MerR_fam"/>
</dbReference>
<dbReference type="PANTHER" id="PTHR30204">
    <property type="entry name" value="REDOX-CYCLING DRUG-SENSING TRANSCRIPTIONAL ACTIVATOR SOXR"/>
    <property type="match status" value="1"/>
</dbReference>
<dbReference type="GO" id="GO:0003700">
    <property type="term" value="F:DNA-binding transcription factor activity"/>
    <property type="evidence" value="ECO:0007669"/>
    <property type="project" value="InterPro"/>
</dbReference>
<evidence type="ECO:0000256" key="6">
    <source>
        <dbReference type="ARBA" id="ARBA00023163"/>
    </source>
</evidence>
<dbReference type="KEGG" id="msao:MYCSP_08630"/>
<dbReference type="SUPFAM" id="SSF46955">
    <property type="entry name" value="Putative DNA-binding domain"/>
    <property type="match status" value="1"/>
</dbReference>
<organism evidence="10 11">
    <name type="scientific">Mycobacteroides saopaulense</name>
    <dbReference type="NCBI Taxonomy" id="1578165"/>
    <lineage>
        <taxon>Bacteria</taxon>
        <taxon>Bacillati</taxon>
        <taxon>Actinomycetota</taxon>
        <taxon>Actinomycetes</taxon>
        <taxon>Mycobacteriales</taxon>
        <taxon>Mycobacteriaceae</taxon>
        <taxon>Mycobacteroides</taxon>
    </lineage>
</organism>
<keyword evidence="5" id="KW-0238">DNA-binding</keyword>
<dbReference type="Proteomes" id="UP000192434">
    <property type="component" value="Unassembled WGS sequence"/>
</dbReference>
<dbReference type="PANTHER" id="PTHR30204:SF94">
    <property type="entry name" value="HEAVY METAL-DEPENDENT TRANSCRIPTIONAL REGULATOR HI_0293-RELATED"/>
    <property type="match status" value="1"/>
</dbReference>
<dbReference type="EMBL" id="MVII01000051">
    <property type="protein sequence ID" value="ORB48108.1"/>
    <property type="molecule type" value="Genomic_DNA"/>
</dbReference>
<evidence type="ECO:0000313" key="10">
    <source>
        <dbReference type="EMBL" id="ORB48108.1"/>
    </source>
</evidence>